<feature type="region of interest" description="Disordered" evidence="1">
    <location>
        <begin position="29"/>
        <end position="51"/>
    </location>
</feature>
<comment type="caution">
    <text evidence="2">The sequence shown here is derived from an EMBL/GenBank/DDBJ whole genome shotgun (WGS) entry which is preliminary data.</text>
</comment>
<keyword evidence="3" id="KW-1185">Reference proteome</keyword>
<name>A0ABS5KVN5_9ACTN</name>
<dbReference type="Proteomes" id="UP000730482">
    <property type="component" value="Unassembled WGS sequence"/>
</dbReference>
<evidence type="ECO:0000313" key="2">
    <source>
        <dbReference type="EMBL" id="MBS2550035.1"/>
    </source>
</evidence>
<organism evidence="2 3">
    <name type="scientific">Catenulispora pinistramenti</name>
    <dbReference type="NCBI Taxonomy" id="2705254"/>
    <lineage>
        <taxon>Bacteria</taxon>
        <taxon>Bacillati</taxon>
        <taxon>Actinomycetota</taxon>
        <taxon>Actinomycetes</taxon>
        <taxon>Catenulisporales</taxon>
        <taxon>Catenulisporaceae</taxon>
        <taxon>Catenulispora</taxon>
    </lineage>
</organism>
<protein>
    <submittedName>
        <fullName evidence="2">Uncharacterized protein</fullName>
    </submittedName>
</protein>
<dbReference type="RefSeq" id="WP_212012069.1">
    <property type="nucleotide sequence ID" value="NZ_JAAFYZ010000089.1"/>
</dbReference>
<dbReference type="EMBL" id="JAAFYZ010000089">
    <property type="protein sequence ID" value="MBS2550035.1"/>
    <property type="molecule type" value="Genomic_DNA"/>
</dbReference>
<gene>
    <name evidence="2" type="ORF">KGQ19_24525</name>
</gene>
<accession>A0ABS5KVN5</accession>
<proteinExistence type="predicted"/>
<reference evidence="2 3" key="1">
    <citation type="submission" date="2020-02" db="EMBL/GenBank/DDBJ databases">
        <title>Acidophilic actinobacteria isolated from forest soil.</title>
        <authorList>
            <person name="Golinska P."/>
        </authorList>
    </citation>
    <scope>NUCLEOTIDE SEQUENCE [LARGE SCALE GENOMIC DNA]</scope>
    <source>
        <strain evidence="2 3">NL8</strain>
    </source>
</reference>
<evidence type="ECO:0000313" key="3">
    <source>
        <dbReference type="Proteomes" id="UP000730482"/>
    </source>
</evidence>
<sequence>MSPLIIGGHLVLPTHRGVGFPAYVRRENGSAEGEPQVHVPLPGRQGAAVAL</sequence>
<evidence type="ECO:0000256" key="1">
    <source>
        <dbReference type="SAM" id="MobiDB-lite"/>
    </source>
</evidence>